<dbReference type="AlphaFoldDB" id="A0A8S3IIE8"/>
<dbReference type="Proteomes" id="UP000681720">
    <property type="component" value="Unassembled WGS sequence"/>
</dbReference>
<gene>
    <name evidence="1" type="ORF">GIL414_LOCUS75663</name>
</gene>
<dbReference type="EMBL" id="CAJOBJ010343563">
    <property type="protein sequence ID" value="CAF5198135.1"/>
    <property type="molecule type" value="Genomic_DNA"/>
</dbReference>
<protein>
    <submittedName>
        <fullName evidence="1">Uncharacterized protein</fullName>
    </submittedName>
</protein>
<organism evidence="1 2">
    <name type="scientific">Rotaria magnacalcarata</name>
    <dbReference type="NCBI Taxonomy" id="392030"/>
    <lineage>
        <taxon>Eukaryota</taxon>
        <taxon>Metazoa</taxon>
        <taxon>Spiralia</taxon>
        <taxon>Gnathifera</taxon>
        <taxon>Rotifera</taxon>
        <taxon>Eurotatoria</taxon>
        <taxon>Bdelloidea</taxon>
        <taxon>Philodinida</taxon>
        <taxon>Philodinidae</taxon>
        <taxon>Rotaria</taxon>
    </lineage>
</organism>
<name>A0A8S3IIE8_9BILA</name>
<sequence>LQSRIRPPFYSLFTTYLSQVYRAFEPGLHTLTWSSLNIDAYIAKVHRALDRFEASISNINILIAKKIDDILDNELMSSSCLLFSIDYARSKLWSPTEFVENMRLHLNEQSILIGEKLNQIQQTFQEVEDMLKLNVTGQKSRSSTSSTRRAKTATPAVTNEAMIAFIRYYHDKMNHCIRRIIERTLMTYIDLLSISETKYLIDQTKLIRFLFEGQDSDEEIVHIDTQRIRISCTMQYAIPEIIIDPQLKFCQECICNVAYAIIGCEKQISRKNVFL</sequence>
<reference evidence="1" key="1">
    <citation type="submission" date="2021-02" db="EMBL/GenBank/DDBJ databases">
        <authorList>
            <person name="Nowell W R."/>
        </authorList>
    </citation>
    <scope>NUCLEOTIDE SEQUENCE</scope>
</reference>
<comment type="caution">
    <text evidence="1">The sequence shown here is derived from an EMBL/GenBank/DDBJ whole genome shotgun (WGS) entry which is preliminary data.</text>
</comment>
<feature type="non-terminal residue" evidence="1">
    <location>
        <position position="1"/>
    </location>
</feature>
<evidence type="ECO:0000313" key="1">
    <source>
        <dbReference type="EMBL" id="CAF5198135.1"/>
    </source>
</evidence>
<evidence type="ECO:0000313" key="2">
    <source>
        <dbReference type="Proteomes" id="UP000681720"/>
    </source>
</evidence>
<accession>A0A8S3IIE8</accession>
<proteinExistence type="predicted"/>